<evidence type="ECO:0000313" key="1">
    <source>
        <dbReference type="EMBL" id="GGH71910.1"/>
    </source>
</evidence>
<gene>
    <name evidence="1" type="ORF">GCM10010978_08320</name>
</gene>
<comment type="caution">
    <text evidence="1">The sequence shown here is derived from an EMBL/GenBank/DDBJ whole genome shotgun (WGS) entry which is preliminary data.</text>
</comment>
<accession>A0A8J2ZRP7</accession>
<dbReference type="Proteomes" id="UP000602050">
    <property type="component" value="Unassembled WGS sequence"/>
</dbReference>
<protein>
    <submittedName>
        <fullName evidence="1">Uncharacterized protein</fullName>
    </submittedName>
</protein>
<keyword evidence="2" id="KW-1185">Reference proteome</keyword>
<sequence length="60" mass="6650">MLATTSPNPNEEKECFPAEYKKPEIMPAEPIRATVQLVSKEIQNPNITDKMIAVAAAYES</sequence>
<reference evidence="1" key="2">
    <citation type="submission" date="2020-09" db="EMBL/GenBank/DDBJ databases">
        <authorList>
            <person name="Sun Q."/>
            <person name="Zhou Y."/>
        </authorList>
    </citation>
    <scope>NUCLEOTIDE SEQUENCE</scope>
    <source>
        <strain evidence="1">CGMCC 1.12360</strain>
    </source>
</reference>
<dbReference type="AlphaFoldDB" id="A0A8J2ZRP7"/>
<reference evidence="1" key="1">
    <citation type="journal article" date="2014" name="Int. J. Syst. Evol. Microbiol.">
        <title>Complete genome sequence of Corynebacterium casei LMG S-19264T (=DSM 44701T), isolated from a smear-ripened cheese.</title>
        <authorList>
            <consortium name="US DOE Joint Genome Institute (JGI-PGF)"/>
            <person name="Walter F."/>
            <person name="Albersmeier A."/>
            <person name="Kalinowski J."/>
            <person name="Ruckert C."/>
        </authorList>
    </citation>
    <scope>NUCLEOTIDE SEQUENCE</scope>
    <source>
        <strain evidence="1">CGMCC 1.12360</strain>
    </source>
</reference>
<dbReference type="EMBL" id="BMEV01000010">
    <property type="protein sequence ID" value="GGH71910.1"/>
    <property type="molecule type" value="Genomic_DNA"/>
</dbReference>
<organism evidence="1 2">
    <name type="scientific">Compostibacillus humi</name>
    <dbReference type="NCBI Taxonomy" id="1245525"/>
    <lineage>
        <taxon>Bacteria</taxon>
        <taxon>Bacillati</taxon>
        <taxon>Bacillota</taxon>
        <taxon>Bacilli</taxon>
        <taxon>Bacillales</taxon>
        <taxon>Bacillaceae</taxon>
        <taxon>Compostibacillus</taxon>
    </lineage>
</organism>
<evidence type="ECO:0000313" key="2">
    <source>
        <dbReference type="Proteomes" id="UP000602050"/>
    </source>
</evidence>
<name>A0A8J2ZRP7_9BACI</name>
<proteinExistence type="predicted"/>